<evidence type="ECO:0000256" key="2">
    <source>
        <dbReference type="SAM" id="Phobius"/>
    </source>
</evidence>
<organism evidence="4 5">
    <name type="scientific">Ceraceosorus bombacis</name>
    <dbReference type="NCBI Taxonomy" id="401625"/>
    <lineage>
        <taxon>Eukaryota</taxon>
        <taxon>Fungi</taxon>
        <taxon>Dikarya</taxon>
        <taxon>Basidiomycota</taxon>
        <taxon>Ustilaginomycotina</taxon>
        <taxon>Exobasidiomycetes</taxon>
        <taxon>Ceraceosorales</taxon>
        <taxon>Ceraceosoraceae</taxon>
        <taxon>Ceraceosorus</taxon>
    </lineage>
</organism>
<dbReference type="PROSITE" id="PS50800">
    <property type="entry name" value="SAP"/>
    <property type="match status" value="1"/>
</dbReference>
<dbReference type="STRING" id="401625.A0A0P1BA15"/>
<dbReference type="Pfam" id="PF02037">
    <property type="entry name" value="SAP"/>
    <property type="match status" value="1"/>
</dbReference>
<dbReference type="SUPFAM" id="SSF68906">
    <property type="entry name" value="SAP domain"/>
    <property type="match status" value="1"/>
</dbReference>
<feature type="transmembrane region" description="Helical" evidence="2">
    <location>
        <begin position="364"/>
        <end position="383"/>
    </location>
</feature>
<name>A0A0P1BA15_9BASI</name>
<dbReference type="Gene3D" id="1.10.720.30">
    <property type="entry name" value="SAP domain"/>
    <property type="match status" value="1"/>
</dbReference>
<keyword evidence="5" id="KW-1185">Reference proteome</keyword>
<dbReference type="EMBL" id="CCYA01000192">
    <property type="protein sequence ID" value="CEH12838.1"/>
    <property type="molecule type" value="Genomic_DNA"/>
</dbReference>
<dbReference type="OrthoDB" id="1476984at2759"/>
<reference evidence="4 5" key="1">
    <citation type="submission" date="2014-09" db="EMBL/GenBank/DDBJ databases">
        <authorList>
            <person name="Magalhaes I.L.F."/>
            <person name="Oliveira U."/>
            <person name="Santos F.R."/>
            <person name="Vidigal T.H.D.A."/>
            <person name="Brescovit A.D."/>
            <person name="Santos A.J."/>
        </authorList>
    </citation>
    <scope>NUCLEOTIDE SEQUENCE [LARGE SCALE GENOMIC DNA]</scope>
</reference>
<feature type="compositionally biased region" description="Pro residues" evidence="1">
    <location>
        <begin position="161"/>
        <end position="171"/>
    </location>
</feature>
<keyword evidence="2" id="KW-0472">Membrane</keyword>
<sequence>MLRSLSSSAARPATAAVASATSTPALYRGMVSTVLLSRDSYQAAKATELKAELKSRGLSTTGKRADLIQRLLDNDGKRAAGVPNVTRPSAVSANSSTANRRLSTTPAPQAAPATESNVANTAELDSRTNASVPHPPNILPGQVSNSKDALPDLTKLSSPDSNPPGLPPIKNPKPAAFFDVKIPYYEPPPVPGPQVPLFTAYFDPTQRGAGSAEAQRPYVPPRKISIAAGADVAHTLGDVTLPEDISLEQSSSGQAAGGAGAIAQGATQSMTNGIKELLSAFRRDLGIAEPPAETQQAAAKVSSKIVEGARVGADVAKVALGEASAAISNAAPDRASTSGNDDGTSSSRASYSPQPAQFSPSDSTGLYVLLGILLGGYTLGGLLSPSGKKHQKKIATQLEGIRKEAELEVLKVKISSALELPRSFTHWSDRDVAHLVARAEEVLQSQKPAQ</sequence>
<evidence type="ECO:0000313" key="4">
    <source>
        <dbReference type="EMBL" id="CEH12838.1"/>
    </source>
</evidence>
<feature type="region of interest" description="Disordered" evidence="1">
    <location>
        <begin position="78"/>
        <end position="172"/>
    </location>
</feature>
<dbReference type="InterPro" id="IPR003034">
    <property type="entry name" value="SAP_dom"/>
</dbReference>
<protein>
    <submittedName>
        <fullName evidence="4">RIBONUCLEOPROTEIN</fullName>
    </submittedName>
</protein>
<dbReference type="AlphaFoldDB" id="A0A0P1BA15"/>
<keyword evidence="2" id="KW-1133">Transmembrane helix</keyword>
<dbReference type="InterPro" id="IPR036361">
    <property type="entry name" value="SAP_dom_sf"/>
</dbReference>
<evidence type="ECO:0000259" key="3">
    <source>
        <dbReference type="PROSITE" id="PS50800"/>
    </source>
</evidence>
<evidence type="ECO:0000313" key="5">
    <source>
        <dbReference type="Proteomes" id="UP000054845"/>
    </source>
</evidence>
<dbReference type="SMART" id="SM00513">
    <property type="entry name" value="SAP"/>
    <property type="match status" value="1"/>
</dbReference>
<accession>A0A0P1BA15</accession>
<dbReference type="Proteomes" id="UP000054845">
    <property type="component" value="Unassembled WGS sequence"/>
</dbReference>
<feature type="domain" description="SAP" evidence="3">
    <location>
        <begin position="41"/>
        <end position="75"/>
    </location>
</feature>
<dbReference type="GO" id="GO:1990904">
    <property type="term" value="C:ribonucleoprotein complex"/>
    <property type="evidence" value="ECO:0007669"/>
    <property type="project" value="UniProtKB-KW"/>
</dbReference>
<evidence type="ECO:0000256" key="1">
    <source>
        <dbReference type="SAM" id="MobiDB-lite"/>
    </source>
</evidence>
<feature type="region of interest" description="Disordered" evidence="1">
    <location>
        <begin position="329"/>
        <end position="360"/>
    </location>
</feature>
<feature type="compositionally biased region" description="Low complexity" evidence="1">
    <location>
        <begin position="336"/>
        <end position="347"/>
    </location>
</feature>
<keyword evidence="4" id="KW-0687">Ribonucleoprotein</keyword>
<proteinExistence type="predicted"/>
<feature type="compositionally biased region" description="Polar residues" evidence="1">
    <location>
        <begin position="348"/>
        <end position="360"/>
    </location>
</feature>
<keyword evidence="2" id="KW-0812">Transmembrane</keyword>
<feature type="compositionally biased region" description="Low complexity" evidence="1">
    <location>
        <begin position="104"/>
        <end position="114"/>
    </location>
</feature>
<feature type="compositionally biased region" description="Polar residues" evidence="1">
    <location>
        <begin position="86"/>
        <end position="103"/>
    </location>
</feature>